<keyword evidence="2" id="KW-1185">Reference proteome</keyword>
<dbReference type="InterPro" id="IPR036895">
    <property type="entry name" value="Uracil-DNA_glycosylase-like_sf"/>
</dbReference>
<dbReference type="CDD" id="cd10035">
    <property type="entry name" value="UDG_like"/>
    <property type="match status" value="1"/>
</dbReference>
<sequence>MTNVDAFIQVLRNCRSSQGVFNPWKARNRTYDVPLSPQLRREHLKAYLEARLETAKYVLVAEALGYQGGRFSGIAMTSERMIAGHHKQVPPGHVLPGDARTRTSKVRKDMNKTQQAMGMAEPTATIVWNTMLDYGAAPDEFVLWNAFPFHPYHPGKGTMNNRSGTQLTAAELETGKQCLQAFFALFPSDAVIAVGEIAAQALAAIGIQPACRAKQPANGGKPDFVNDIAAYLMTRP</sequence>
<name>A0A6C0FVF5_9BACL</name>
<protein>
    <submittedName>
        <fullName evidence="1">Uracil-DNA glycosylase</fullName>
    </submittedName>
</protein>
<dbReference type="KEGG" id="plyc:GXP70_05015"/>
<evidence type="ECO:0000313" key="1">
    <source>
        <dbReference type="EMBL" id="QHT59393.1"/>
    </source>
</evidence>
<dbReference type="EMBL" id="CP048209">
    <property type="protein sequence ID" value="QHT59393.1"/>
    <property type="molecule type" value="Genomic_DNA"/>
</dbReference>
<proteinExistence type="predicted"/>
<evidence type="ECO:0000313" key="2">
    <source>
        <dbReference type="Proteomes" id="UP000476064"/>
    </source>
</evidence>
<gene>
    <name evidence="1" type="ORF">GXP70_05015</name>
</gene>
<organism evidence="1 2">
    <name type="scientific">Paenibacillus lycopersici</name>
    <dbReference type="NCBI Taxonomy" id="2704462"/>
    <lineage>
        <taxon>Bacteria</taxon>
        <taxon>Bacillati</taxon>
        <taxon>Bacillota</taxon>
        <taxon>Bacilli</taxon>
        <taxon>Bacillales</taxon>
        <taxon>Paenibacillaceae</taxon>
        <taxon>Paenibacillus</taxon>
    </lineage>
</organism>
<reference evidence="1 2" key="1">
    <citation type="submission" date="2020-01" db="EMBL/GenBank/DDBJ databases">
        <title>Paenibacillus sp. nov., isolated from tomato rhizosphere.</title>
        <authorList>
            <person name="Weon H.-Y."/>
            <person name="Lee S.A."/>
        </authorList>
    </citation>
    <scope>NUCLEOTIDE SEQUENCE [LARGE SCALE GENOMIC DNA]</scope>
    <source>
        <strain evidence="1 2">12200R-189</strain>
    </source>
</reference>
<dbReference type="Proteomes" id="UP000476064">
    <property type="component" value="Chromosome"/>
</dbReference>
<dbReference type="Gene3D" id="3.40.470.10">
    <property type="entry name" value="Uracil-DNA glycosylase-like domain"/>
    <property type="match status" value="1"/>
</dbReference>
<accession>A0A6C0FVF5</accession>
<dbReference type="RefSeq" id="WP_162355459.1">
    <property type="nucleotide sequence ID" value="NZ_CP048209.1"/>
</dbReference>
<dbReference type="AlphaFoldDB" id="A0A6C0FVF5"/>
<dbReference type="SUPFAM" id="SSF52141">
    <property type="entry name" value="Uracil-DNA glycosylase-like"/>
    <property type="match status" value="1"/>
</dbReference>